<feature type="transmembrane region" description="Helical" evidence="1">
    <location>
        <begin position="17"/>
        <end position="36"/>
    </location>
</feature>
<keyword evidence="1" id="KW-1133">Transmembrane helix</keyword>
<evidence type="ECO:0000256" key="1">
    <source>
        <dbReference type="SAM" id="Phobius"/>
    </source>
</evidence>
<name>A0A656PR12_UNCKA</name>
<dbReference type="AlphaFoldDB" id="A0A656PR12"/>
<gene>
    <name evidence="2" type="ORF">DIU24_03455</name>
</gene>
<evidence type="ECO:0000313" key="3">
    <source>
        <dbReference type="Proteomes" id="UP000262056"/>
    </source>
</evidence>
<dbReference type="EMBL" id="DQFB01000004">
    <property type="protein sequence ID" value="HCQ40737.1"/>
    <property type="molecule type" value="Genomic_DNA"/>
</dbReference>
<sequence>MEPKPTQKKETTQAHKVTVFLLLFFYPLGIIVMWFWPKWKLRVKLALTALPILLGIIYFSVIAVFVDPTLDDKLRPLNNCISACSTSKENDLCARGCQEKFIQDNSFLR</sequence>
<evidence type="ECO:0000313" key="2">
    <source>
        <dbReference type="EMBL" id="HCQ40737.1"/>
    </source>
</evidence>
<accession>A0A656PR12</accession>
<protein>
    <submittedName>
        <fullName evidence="2">Uncharacterized protein</fullName>
    </submittedName>
</protein>
<comment type="caution">
    <text evidence="2">The sequence shown here is derived from an EMBL/GenBank/DDBJ whole genome shotgun (WGS) entry which is preliminary data.</text>
</comment>
<organism evidence="2 3">
    <name type="scientific">candidate division WWE3 bacterium</name>
    <dbReference type="NCBI Taxonomy" id="2053526"/>
    <lineage>
        <taxon>Bacteria</taxon>
        <taxon>Katanobacteria</taxon>
    </lineage>
</organism>
<proteinExistence type="predicted"/>
<keyword evidence="1" id="KW-0812">Transmembrane</keyword>
<reference evidence="2 3" key="1">
    <citation type="journal article" date="2018" name="Nat. Biotechnol.">
        <title>A standardized bacterial taxonomy based on genome phylogeny substantially revises the tree of life.</title>
        <authorList>
            <person name="Parks D.H."/>
            <person name="Chuvochina M."/>
            <person name="Waite D.W."/>
            <person name="Rinke C."/>
            <person name="Skarshewski A."/>
            <person name="Chaumeil P.A."/>
            <person name="Hugenholtz P."/>
        </authorList>
    </citation>
    <scope>NUCLEOTIDE SEQUENCE [LARGE SCALE GENOMIC DNA]</scope>
    <source>
        <strain evidence="2">UBA12021</strain>
    </source>
</reference>
<keyword evidence="1" id="KW-0472">Membrane</keyword>
<dbReference type="Proteomes" id="UP000262056">
    <property type="component" value="Unassembled WGS sequence"/>
</dbReference>
<feature type="transmembrane region" description="Helical" evidence="1">
    <location>
        <begin position="48"/>
        <end position="66"/>
    </location>
</feature>